<evidence type="ECO:0000256" key="1">
    <source>
        <dbReference type="ARBA" id="ARBA00022741"/>
    </source>
</evidence>
<dbReference type="PANTHER" id="PTHR47977">
    <property type="entry name" value="RAS-RELATED PROTEIN RAB"/>
    <property type="match status" value="1"/>
</dbReference>
<keyword evidence="5" id="KW-1185">Reference proteome</keyword>
<name>A0A914BR96_PATMI</name>
<feature type="compositionally biased region" description="Basic and acidic residues" evidence="3">
    <location>
        <begin position="200"/>
        <end position="225"/>
    </location>
</feature>
<reference evidence="4" key="1">
    <citation type="submission" date="2022-11" db="UniProtKB">
        <authorList>
            <consortium name="EnsemblMetazoa"/>
        </authorList>
    </citation>
    <scope>IDENTIFICATION</scope>
</reference>
<dbReference type="CDD" id="cd00154">
    <property type="entry name" value="Rab"/>
    <property type="match status" value="1"/>
</dbReference>
<dbReference type="PROSITE" id="PS51421">
    <property type="entry name" value="RAS"/>
    <property type="match status" value="1"/>
</dbReference>
<dbReference type="InterPro" id="IPR005225">
    <property type="entry name" value="Small_GTP-bd"/>
</dbReference>
<dbReference type="InterPro" id="IPR050227">
    <property type="entry name" value="Rab"/>
</dbReference>
<dbReference type="GeneID" id="119745699"/>
<dbReference type="SUPFAM" id="SSF52540">
    <property type="entry name" value="P-loop containing nucleoside triphosphate hydrolases"/>
    <property type="match status" value="1"/>
</dbReference>
<keyword evidence="1" id="KW-0547">Nucleotide-binding</keyword>
<dbReference type="Pfam" id="PF00071">
    <property type="entry name" value="Ras"/>
    <property type="match status" value="1"/>
</dbReference>
<dbReference type="InterPro" id="IPR027417">
    <property type="entry name" value="P-loop_NTPase"/>
</dbReference>
<dbReference type="NCBIfam" id="TIGR00231">
    <property type="entry name" value="small_GTP"/>
    <property type="match status" value="1"/>
</dbReference>
<dbReference type="GO" id="GO:0003924">
    <property type="term" value="F:GTPase activity"/>
    <property type="evidence" value="ECO:0007669"/>
    <property type="project" value="InterPro"/>
</dbReference>
<organism evidence="4 5">
    <name type="scientific">Patiria miniata</name>
    <name type="common">Bat star</name>
    <name type="synonym">Asterina miniata</name>
    <dbReference type="NCBI Taxonomy" id="46514"/>
    <lineage>
        <taxon>Eukaryota</taxon>
        <taxon>Metazoa</taxon>
        <taxon>Echinodermata</taxon>
        <taxon>Eleutherozoa</taxon>
        <taxon>Asterozoa</taxon>
        <taxon>Asteroidea</taxon>
        <taxon>Valvatacea</taxon>
        <taxon>Valvatida</taxon>
        <taxon>Asterinidae</taxon>
        <taxon>Patiria</taxon>
    </lineage>
</organism>
<evidence type="ECO:0000256" key="3">
    <source>
        <dbReference type="SAM" id="MobiDB-lite"/>
    </source>
</evidence>
<dbReference type="OMA" id="TVWKYED"/>
<dbReference type="PRINTS" id="PR00449">
    <property type="entry name" value="RASTRNSFRMNG"/>
</dbReference>
<keyword evidence="2" id="KW-0342">GTP-binding</keyword>
<feature type="compositionally biased region" description="Basic and acidic residues" evidence="3">
    <location>
        <begin position="172"/>
        <end position="191"/>
    </location>
</feature>
<evidence type="ECO:0000256" key="2">
    <source>
        <dbReference type="ARBA" id="ARBA00023134"/>
    </source>
</evidence>
<dbReference type="InterPro" id="IPR001806">
    <property type="entry name" value="Small_GTPase"/>
</dbReference>
<dbReference type="PROSITE" id="PS51419">
    <property type="entry name" value="RAB"/>
    <property type="match status" value="1"/>
</dbReference>
<dbReference type="Gene3D" id="3.40.50.300">
    <property type="entry name" value="P-loop containing nucleotide triphosphate hydrolases"/>
    <property type="match status" value="1"/>
</dbReference>
<evidence type="ECO:0000313" key="4">
    <source>
        <dbReference type="EnsemblMetazoa" id="XP_038078166.1"/>
    </source>
</evidence>
<dbReference type="Proteomes" id="UP000887568">
    <property type="component" value="Unplaced"/>
</dbReference>
<dbReference type="SMART" id="SM00174">
    <property type="entry name" value="RHO"/>
    <property type="match status" value="1"/>
</dbReference>
<accession>A0A914BR96</accession>
<dbReference type="OrthoDB" id="6056409at2759"/>
<dbReference type="AlphaFoldDB" id="A0A914BR96"/>
<dbReference type="EnsemblMetazoa" id="XM_038222238.1">
    <property type="protein sequence ID" value="XP_038078166.1"/>
    <property type="gene ID" value="LOC119745699"/>
</dbReference>
<feature type="region of interest" description="Disordered" evidence="3">
    <location>
        <begin position="172"/>
        <end position="247"/>
    </location>
</feature>
<protein>
    <submittedName>
        <fullName evidence="4">Uncharacterized protein</fullName>
    </submittedName>
</protein>
<evidence type="ECO:0000313" key="5">
    <source>
        <dbReference type="Proteomes" id="UP000887568"/>
    </source>
</evidence>
<dbReference type="SMART" id="SM00173">
    <property type="entry name" value="RAS"/>
    <property type="match status" value="1"/>
</dbReference>
<sequence>MGAGCSHGDLTVQGFGDVPSFKIVLVGDPEVGKSSVFMRYFKNQFDYSYRTTTSVSIENVVKKLNVPEHIVVSVTIWDLPGSEEVDLRKSYYQDVDAAIVVVNVADKESIELAGTWRQDIHNHAVVSTKRVEKNGKVSKVITEYEKADPAQLPVLLLGNKYDIIEEREALKEASEEVEENQEKPEKAETDTKQTQFILSDQKEPSKKTPQRESSGEEKKDAEKEYTSGAESPVMQGKKESGEAGEGQDVTVWKYEDEHEPEVELPEEVELLEAAAEQHGFVGSVAVSAKNSDGGVHTAIQALIRHLLERKLKDKALQKMEAIEVKRHKKKRSKVKKTNPDDFQPLDKTEVAEMDKLFMQSNWSLSRVHETTLAYRQAVKQFKKDCLQAEIVEGPKCSIEDCISGLKAAMAEQSLELLTEDKAGFLEFVVKGEIIFEEEKSEDIKMIMDTFQSELVVACQAVLKGNPTADADLIRMDAKISDRCSHLWELAEKAGPLTPQEKKRIQDRVDYNRARIRQAHMQANQSLQDVDGLYKKIKAAMMW</sequence>
<dbReference type="RefSeq" id="XP_038078166.1">
    <property type="nucleotide sequence ID" value="XM_038222238.1"/>
</dbReference>
<proteinExistence type="predicted"/>
<dbReference type="SMART" id="SM00175">
    <property type="entry name" value="RAB"/>
    <property type="match status" value="1"/>
</dbReference>
<dbReference type="GO" id="GO:0005525">
    <property type="term" value="F:GTP binding"/>
    <property type="evidence" value="ECO:0007669"/>
    <property type="project" value="UniProtKB-KW"/>
</dbReference>